<dbReference type="GO" id="GO:0005829">
    <property type="term" value="C:cytosol"/>
    <property type="evidence" value="ECO:0007669"/>
    <property type="project" value="TreeGrafter"/>
</dbReference>
<protein>
    <recommendedName>
        <fullName evidence="6">MI domain-containing protein</fullName>
    </recommendedName>
</protein>
<reference evidence="7" key="1">
    <citation type="submission" date="2023-11" db="EMBL/GenBank/DDBJ databases">
        <title>Genome assemblies of two species of porcelain crab, Petrolisthes cinctipes and Petrolisthes manimaculis (Anomura: Porcellanidae).</title>
        <authorList>
            <person name="Angst P."/>
        </authorList>
    </citation>
    <scope>NUCLEOTIDE SEQUENCE</scope>
    <source>
        <strain evidence="7">PB745_02</strain>
        <tissue evidence="7">Gill</tissue>
    </source>
</reference>
<accession>A0AAE1Q481</accession>
<dbReference type="EMBL" id="JAWZYT010000773">
    <property type="protein sequence ID" value="KAK4319199.1"/>
    <property type="molecule type" value="Genomic_DNA"/>
</dbReference>
<evidence type="ECO:0000256" key="4">
    <source>
        <dbReference type="ARBA" id="ARBA00022737"/>
    </source>
</evidence>
<feature type="domain" description="MI" evidence="6">
    <location>
        <begin position="1"/>
        <end position="80"/>
    </location>
</feature>
<dbReference type="InterPro" id="IPR016024">
    <property type="entry name" value="ARM-type_fold"/>
</dbReference>
<dbReference type="PROSITE" id="PS51366">
    <property type="entry name" value="MI"/>
    <property type="match status" value="1"/>
</dbReference>
<evidence type="ECO:0000313" key="7">
    <source>
        <dbReference type="EMBL" id="KAK4319199.1"/>
    </source>
</evidence>
<dbReference type="Proteomes" id="UP001292094">
    <property type="component" value="Unassembled WGS sequence"/>
</dbReference>
<comment type="subcellular location">
    <subcellularLocation>
        <location evidence="1">Cytoplasm</location>
    </subcellularLocation>
</comment>
<sequence>MALEKMDERTSQMMCQLLGSLHRAIIITPTQMKAGFLRVYEDMPQICVDVPPAYTILEKFVALCQAAKVISDDIAKKVPVRGRKRFVSEGDGGRVKDDAYYF</sequence>
<evidence type="ECO:0000256" key="1">
    <source>
        <dbReference type="ARBA" id="ARBA00004496"/>
    </source>
</evidence>
<comment type="similarity">
    <text evidence="2">Belongs to the PDCD4 family.</text>
</comment>
<evidence type="ECO:0000259" key="6">
    <source>
        <dbReference type="PROSITE" id="PS51366"/>
    </source>
</evidence>
<dbReference type="GO" id="GO:0005634">
    <property type="term" value="C:nucleus"/>
    <property type="evidence" value="ECO:0007669"/>
    <property type="project" value="TreeGrafter"/>
</dbReference>
<dbReference type="PANTHER" id="PTHR12626:SF0">
    <property type="entry name" value="PROGRAMMED CELL DEATH PROTEIN 4"/>
    <property type="match status" value="1"/>
</dbReference>
<evidence type="ECO:0000256" key="2">
    <source>
        <dbReference type="ARBA" id="ARBA00005497"/>
    </source>
</evidence>
<name>A0AAE1Q481_9EUCA</name>
<keyword evidence="8" id="KW-1185">Reference proteome</keyword>
<keyword evidence="5" id="KW-0539">Nucleus</keyword>
<dbReference type="Pfam" id="PF02847">
    <property type="entry name" value="MA3"/>
    <property type="match status" value="1"/>
</dbReference>
<proteinExistence type="inferred from homology"/>
<dbReference type="InterPro" id="IPR003891">
    <property type="entry name" value="Initiation_fac_eIF4g_MI"/>
</dbReference>
<evidence type="ECO:0000256" key="3">
    <source>
        <dbReference type="ARBA" id="ARBA00022490"/>
    </source>
</evidence>
<keyword evidence="3" id="KW-0963">Cytoplasm</keyword>
<dbReference type="AlphaFoldDB" id="A0AAE1Q481"/>
<dbReference type="SUPFAM" id="SSF48371">
    <property type="entry name" value="ARM repeat"/>
    <property type="match status" value="1"/>
</dbReference>
<dbReference type="InterPro" id="IPR039778">
    <property type="entry name" value="PDCD4"/>
</dbReference>
<keyword evidence="4" id="KW-0677">Repeat</keyword>
<evidence type="ECO:0000313" key="8">
    <source>
        <dbReference type="Proteomes" id="UP001292094"/>
    </source>
</evidence>
<dbReference type="PANTHER" id="PTHR12626">
    <property type="entry name" value="PROGRAMMED CELL DEATH 4"/>
    <property type="match status" value="1"/>
</dbReference>
<comment type="caution">
    <text evidence="7">The sequence shown here is derived from an EMBL/GenBank/DDBJ whole genome shotgun (WGS) entry which is preliminary data.</text>
</comment>
<dbReference type="Gene3D" id="1.25.40.180">
    <property type="match status" value="1"/>
</dbReference>
<gene>
    <name evidence="7" type="ORF">Pmani_009826</name>
</gene>
<evidence type="ECO:0000256" key="5">
    <source>
        <dbReference type="ARBA" id="ARBA00023242"/>
    </source>
</evidence>
<organism evidence="7 8">
    <name type="scientific">Petrolisthes manimaculis</name>
    <dbReference type="NCBI Taxonomy" id="1843537"/>
    <lineage>
        <taxon>Eukaryota</taxon>
        <taxon>Metazoa</taxon>
        <taxon>Ecdysozoa</taxon>
        <taxon>Arthropoda</taxon>
        <taxon>Crustacea</taxon>
        <taxon>Multicrustacea</taxon>
        <taxon>Malacostraca</taxon>
        <taxon>Eumalacostraca</taxon>
        <taxon>Eucarida</taxon>
        <taxon>Decapoda</taxon>
        <taxon>Pleocyemata</taxon>
        <taxon>Anomura</taxon>
        <taxon>Galatheoidea</taxon>
        <taxon>Porcellanidae</taxon>
        <taxon>Petrolisthes</taxon>
    </lineage>
</organism>
<dbReference type="GO" id="GO:0045892">
    <property type="term" value="P:negative regulation of DNA-templated transcription"/>
    <property type="evidence" value="ECO:0007669"/>
    <property type="project" value="InterPro"/>
</dbReference>